<evidence type="ECO:0000256" key="1">
    <source>
        <dbReference type="SAM" id="MobiDB-lite"/>
    </source>
</evidence>
<sequence length="69" mass="7469">MNYADRMTERGRTLPSGTAFANKGEPSAADTAYLRRALDDEQKSRLQGIVARSLRSGFMDAATATDADT</sequence>
<protein>
    <submittedName>
        <fullName evidence="2">Uncharacterized protein</fullName>
    </submittedName>
</protein>
<comment type="caution">
    <text evidence="2">The sequence shown here is derived from an EMBL/GenBank/DDBJ whole genome shotgun (WGS) entry which is preliminary data.</text>
</comment>
<name>A0A101JEK2_9ACTN</name>
<dbReference type="AlphaFoldDB" id="A0A101JEK2"/>
<keyword evidence="3" id="KW-1185">Reference proteome</keyword>
<dbReference type="EMBL" id="LLZH01000314">
    <property type="protein sequence ID" value="KUL25393.1"/>
    <property type="molecule type" value="Genomic_DNA"/>
</dbReference>
<feature type="region of interest" description="Disordered" evidence="1">
    <location>
        <begin position="1"/>
        <end position="25"/>
    </location>
</feature>
<evidence type="ECO:0000313" key="2">
    <source>
        <dbReference type="EMBL" id="KUL25393.1"/>
    </source>
</evidence>
<accession>A0A101JEK2</accession>
<gene>
    <name evidence="2" type="ORF">ADL15_40685</name>
</gene>
<feature type="compositionally biased region" description="Basic and acidic residues" evidence="1">
    <location>
        <begin position="1"/>
        <end position="12"/>
    </location>
</feature>
<evidence type="ECO:0000313" key="3">
    <source>
        <dbReference type="Proteomes" id="UP000053244"/>
    </source>
</evidence>
<dbReference type="Proteomes" id="UP000053244">
    <property type="component" value="Unassembled WGS sequence"/>
</dbReference>
<organism evidence="2 3">
    <name type="scientific">Actinoplanes awajinensis subsp. mycoplanecinus</name>
    <dbReference type="NCBI Taxonomy" id="135947"/>
    <lineage>
        <taxon>Bacteria</taxon>
        <taxon>Bacillati</taxon>
        <taxon>Actinomycetota</taxon>
        <taxon>Actinomycetes</taxon>
        <taxon>Micromonosporales</taxon>
        <taxon>Micromonosporaceae</taxon>
        <taxon>Actinoplanes</taxon>
    </lineage>
</organism>
<reference evidence="2 3" key="1">
    <citation type="submission" date="2015-10" db="EMBL/GenBank/DDBJ databases">
        <authorList>
            <person name="Gilbert D.G."/>
        </authorList>
    </citation>
    <scope>NUCLEOTIDE SEQUENCE [LARGE SCALE GENOMIC DNA]</scope>
    <source>
        <strain evidence="2 3">NRRL B-16712</strain>
    </source>
</reference>
<proteinExistence type="predicted"/>